<feature type="domain" description="Core" evidence="1">
    <location>
        <begin position="5"/>
        <end position="105"/>
    </location>
</feature>
<sequence>MSIHLELDSLSVERLAMVLSGRPGMFKLFYDTEDCGCNGVLTILVIDAPNATDTAIQSDSYSFWVDRQQEQQFDSQMRLEADPSYPSFKVSSDAGILSNNVRIQDRRVNSSKA</sequence>
<dbReference type="EMBL" id="UGSC01000001">
    <property type="protein sequence ID" value="SUA66382.1"/>
    <property type="molecule type" value="Genomic_DNA"/>
</dbReference>
<name>A0A378XVC0_PAEPO</name>
<dbReference type="Pfam" id="PF01521">
    <property type="entry name" value="Fe-S_biosyn"/>
    <property type="match status" value="1"/>
</dbReference>
<proteinExistence type="predicted"/>
<organism evidence="2 3">
    <name type="scientific">Paenibacillus polymyxa</name>
    <name type="common">Bacillus polymyxa</name>
    <dbReference type="NCBI Taxonomy" id="1406"/>
    <lineage>
        <taxon>Bacteria</taxon>
        <taxon>Bacillati</taxon>
        <taxon>Bacillota</taxon>
        <taxon>Bacilli</taxon>
        <taxon>Bacillales</taxon>
        <taxon>Paenibacillaceae</taxon>
        <taxon>Paenibacillus</taxon>
    </lineage>
</organism>
<gene>
    <name evidence="2" type="ORF">NCTC10343_00979</name>
</gene>
<dbReference type="AlphaFoldDB" id="A0A378XVC0"/>
<dbReference type="Gene3D" id="2.60.300.12">
    <property type="entry name" value="HesB-like domain"/>
    <property type="match status" value="1"/>
</dbReference>
<dbReference type="GeneID" id="93349788"/>
<evidence type="ECO:0000259" key="1">
    <source>
        <dbReference type="Pfam" id="PF01521"/>
    </source>
</evidence>
<evidence type="ECO:0000313" key="3">
    <source>
        <dbReference type="Proteomes" id="UP000254400"/>
    </source>
</evidence>
<dbReference type="Proteomes" id="UP000254400">
    <property type="component" value="Unassembled WGS sequence"/>
</dbReference>
<protein>
    <recommendedName>
        <fullName evidence="1">Core domain-containing protein</fullName>
    </recommendedName>
</protein>
<dbReference type="InterPro" id="IPR035903">
    <property type="entry name" value="HesB-like_dom_sf"/>
</dbReference>
<evidence type="ECO:0000313" key="2">
    <source>
        <dbReference type="EMBL" id="SUA66382.1"/>
    </source>
</evidence>
<dbReference type="InterPro" id="IPR000361">
    <property type="entry name" value="ATAP_core_dom"/>
</dbReference>
<accession>A0A378XVC0</accession>
<dbReference type="SUPFAM" id="SSF89360">
    <property type="entry name" value="HesB-like domain"/>
    <property type="match status" value="1"/>
</dbReference>
<reference evidence="2 3" key="1">
    <citation type="submission" date="2018-06" db="EMBL/GenBank/DDBJ databases">
        <authorList>
            <consortium name="Pathogen Informatics"/>
            <person name="Doyle S."/>
        </authorList>
    </citation>
    <scope>NUCLEOTIDE SEQUENCE [LARGE SCALE GENOMIC DNA]</scope>
    <source>
        <strain evidence="2 3">NCTC10343</strain>
    </source>
</reference>
<dbReference type="RefSeq" id="WP_016819910.1">
    <property type="nucleotide sequence ID" value="NZ_CP036496.1"/>
</dbReference>